<dbReference type="InterPro" id="IPR029045">
    <property type="entry name" value="ClpP/crotonase-like_dom_sf"/>
</dbReference>
<name>A0AB34J4Z3_PRYPA</name>
<dbReference type="InterPro" id="IPR004447">
    <property type="entry name" value="Peptidase_S41A"/>
</dbReference>
<dbReference type="InterPro" id="IPR005151">
    <property type="entry name" value="Tail-specific_protease"/>
</dbReference>
<sequence>MRPLASHLRLPRGGTPPAWLRSADARTAALLHAALSFALLSGSCLHAPAAVAYTPFSEEQRLAAEAWKLTDKEYVDREFNGQDWFMTRQRMVAQKYTEKEEVYGEIRKMLGSLGDKYTRFLTPAMYDAVFSVATGDVAGMGVELQAYPREGAEGEPPPTDVTVNSVIEGSPAEKAGLKAGDILEEVDGQAIRSLSAEEAAARVRGPVGSKLRIVVSRPGEAEPITKVIERASVKLEGVTSLGVSSVDGVKVGVVRVKQFSTTTSADVSAALQGLQKKNAQVLVLDLRGNTGGYFTGGIDVARLFLPNEAIINYVTDKKLNTVTYRTYEDGAYLTQPLYILVDGGTASASEILASALQDNGRAKLVGKQTFGKAVIQTVERLSDGSAVVVTIARYETPKHTNINKQGIMPDIAKDCPAATPAVECLPRPLRG</sequence>
<dbReference type="Gene3D" id="3.30.750.44">
    <property type="match status" value="1"/>
</dbReference>
<organism evidence="6 7">
    <name type="scientific">Prymnesium parvum</name>
    <name type="common">Toxic golden alga</name>
    <dbReference type="NCBI Taxonomy" id="97485"/>
    <lineage>
        <taxon>Eukaryota</taxon>
        <taxon>Haptista</taxon>
        <taxon>Haptophyta</taxon>
        <taxon>Prymnesiophyceae</taxon>
        <taxon>Prymnesiales</taxon>
        <taxon>Prymnesiaceae</taxon>
        <taxon>Prymnesium</taxon>
    </lineage>
</organism>
<dbReference type="InterPro" id="IPR036034">
    <property type="entry name" value="PDZ_sf"/>
</dbReference>
<proteinExistence type="inferred from homology"/>
<dbReference type="Pfam" id="PF17820">
    <property type="entry name" value="PDZ_6"/>
    <property type="match status" value="1"/>
</dbReference>
<dbReference type="PANTHER" id="PTHR32060">
    <property type="entry name" value="TAIL-SPECIFIC PROTEASE"/>
    <property type="match status" value="1"/>
</dbReference>
<dbReference type="GO" id="GO:0004175">
    <property type="term" value="F:endopeptidase activity"/>
    <property type="evidence" value="ECO:0007669"/>
    <property type="project" value="TreeGrafter"/>
</dbReference>
<dbReference type="GO" id="GO:0006508">
    <property type="term" value="P:proteolysis"/>
    <property type="evidence" value="ECO:0007669"/>
    <property type="project" value="UniProtKB-KW"/>
</dbReference>
<dbReference type="Proteomes" id="UP001515480">
    <property type="component" value="Unassembled WGS sequence"/>
</dbReference>
<dbReference type="PROSITE" id="PS50106">
    <property type="entry name" value="PDZ"/>
    <property type="match status" value="1"/>
</dbReference>
<evidence type="ECO:0000256" key="2">
    <source>
        <dbReference type="ARBA" id="ARBA00022670"/>
    </source>
</evidence>
<comment type="similarity">
    <text evidence="1">Belongs to the peptidase S41A family.</text>
</comment>
<evidence type="ECO:0000313" key="6">
    <source>
        <dbReference type="EMBL" id="KAL1514447.1"/>
    </source>
</evidence>
<dbReference type="SUPFAM" id="SSF50156">
    <property type="entry name" value="PDZ domain-like"/>
    <property type="match status" value="1"/>
</dbReference>
<evidence type="ECO:0000256" key="3">
    <source>
        <dbReference type="ARBA" id="ARBA00022801"/>
    </source>
</evidence>
<dbReference type="InterPro" id="IPR041489">
    <property type="entry name" value="PDZ_6"/>
</dbReference>
<dbReference type="Gene3D" id="2.30.42.10">
    <property type="match status" value="1"/>
</dbReference>
<dbReference type="PANTHER" id="PTHR32060:SF22">
    <property type="entry name" value="CARBOXYL-TERMINAL-PROCESSING PEPTIDASE 3, CHLOROPLASTIC"/>
    <property type="match status" value="1"/>
</dbReference>
<reference evidence="6 7" key="1">
    <citation type="journal article" date="2024" name="Science">
        <title>Giant polyketide synthase enzymes in the biosynthesis of giant marine polyether toxins.</title>
        <authorList>
            <person name="Fallon T.R."/>
            <person name="Shende V.V."/>
            <person name="Wierzbicki I.H."/>
            <person name="Pendleton A.L."/>
            <person name="Watervoot N.F."/>
            <person name="Auber R.P."/>
            <person name="Gonzalez D.J."/>
            <person name="Wisecaver J.H."/>
            <person name="Moore B.S."/>
        </authorList>
    </citation>
    <scope>NUCLEOTIDE SEQUENCE [LARGE SCALE GENOMIC DNA]</scope>
    <source>
        <strain evidence="6 7">12B1</strain>
    </source>
</reference>
<evidence type="ECO:0000256" key="1">
    <source>
        <dbReference type="ARBA" id="ARBA00009179"/>
    </source>
</evidence>
<accession>A0AB34J4Z3</accession>
<dbReference type="SMART" id="SM00245">
    <property type="entry name" value="TSPc"/>
    <property type="match status" value="1"/>
</dbReference>
<feature type="domain" description="PDZ" evidence="5">
    <location>
        <begin position="129"/>
        <end position="204"/>
    </location>
</feature>
<dbReference type="CDD" id="cd06782">
    <property type="entry name" value="cpPDZ_CPP-like"/>
    <property type="match status" value="1"/>
</dbReference>
<dbReference type="CDD" id="cd07560">
    <property type="entry name" value="Peptidase_S41_CPP"/>
    <property type="match status" value="1"/>
</dbReference>
<evidence type="ECO:0000256" key="4">
    <source>
        <dbReference type="ARBA" id="ARBA00022825"/>
    </source>
</evidence>
<keyword evidence="7" id="KW-1185">Reference proteome</keyword>
<dbReference type="EMBL" id="JBGBPQ010000012">
    <property type="protein sequence ID" value="KAL1514447.1"/>
    <property type="molecule type" value="Genomic_DNA"/>
</dbReference>
<dbReference type="Pfam" id="PF03572">
    <property type="entry name" value="Peptidase_S41"/>
    <property type="match status" value="1"/>
</dbReference>
<comment type="caution">
    <text evidence="6">The sequence shown here is derived from an EMBL/GenBank/DDBJ whole genome shotgun (WGS) entry which is preliminary data.</text>
</comment>
<keyword evidence="3" id="KW-0378">Hydrolase</keyword>
<dbReference type="GO" id="GO:0008236">
    <property type="term" value="F:serine-type peptidase activity"/>
    <property type="evidence" value="ECO:0007669"/>
    <property type="project" value="UniProtKB-KW"/>
</dbReference>
<evidence type="ECO:0000259" key="5">
    <source>
        <dbReference type="PROSITE" id="PS50106"/>
    </source>
</evidence>
<dbReference type="NCBIfam" id="TIGR00225">
    <property type="entry name" value="prc"/>
    <property type="match status" value="1"/>
</dbReference>
<keyword evidence="2" id="KW-0645">Protease</keyword>
<gene>
    <name evidence="6" type="ORF">AB1Y20_003546</name>
</gene>
<protein>
    <recommendedName>
        <fullName evidence="5">PDZ domain-containing protein</fullName>
    </recommendedName>
</protein>
<evidence type="ECO:0000313" key="7">
    <source>
        <dbReference type="Proteomes" id="UP001515480"/>
    </source>
</evidence>
<dbReference type="Gene3D" id="3.90.226.10">
    <property type="entry name" value="2-enoyl-CoA Hydratase, Chain A, domain 1"/>
    <property type="match status" value="1"/>
</dbReference>
<dbReference type="InterPro" id="IPR001478">
    <property type="entry name" value="PDZ"/>
</dbReference>
<dbReference type="SUPFAM" id="SSF52096">
    <property type="entry name" value="ClpP/crotonase"/>
    <property type="match status" value="1"/>
</dbReference>
<dbReference type="SMART" id="SM00228">
    <property type="entry name" value="PDZ"/>
    <property type="match status" value="1"/>
</dbReference>
<keyword evidence="4" id="KW-0720">Serine protease</keyword>
<dbReference type="AlphaFoldDB" id="A0AB34J4Z3"/>